<evidence type="ECO:0008006" key="3">
    <source>
        <dbReference type="Google" id="ProtNLM"/>
    </source>
</evidence>
<dbReference type="GO" id="GO:0019901">
    <property type="term" value="F:protein kinase binding"/>
    <property type="evidence" value="ECO:0007669"/>
    <property type="project" value="InterPro"/>
</dbReference>
<evidence type="ECO:0000313" key="1">
    <source>
        <dbReference type="EMBL" id="KZP34093.1"/>
    </source>
</evidence>
<dbReference type="EMBL" id="KV417481">
    <property type="protein sequence ID" value="KZP34093.1"/>
    <property type="molecule type" value="Genomic_DNA"/>
</dbReference>
<dbReference type="STRING" id="436010.A0A166WTG8"/>
<organism evidence="1 2">
    <name type="scientific">Athelia psychrophila</name>
    <dbReference type="NCBI Taxonomy" id="1759441"/>
    <lineage>
        <taxon>Eukaryota</taxon>
        <taxon>Fungi</taxon>
        <taxon>Dikarya</taxon>
        <taxon>Basidiomycota</taxon>
        <taxon>Agaricomycotina</taxon>
        <taxon>Agaricomycetes</taxon>
        <taxon>Agaricomycetidae</taxon>
        <taxon>Atheliales</taxon>
        <taxon>Atheliaceae</taxon>
        <taxon>Athelia</taxon>
    </lineage>
</organism>
<sequence>MEREMCQYLDWELNIEPQTLAAFEEMVRNDFAGPGPYPVYILQNISKPATTTTTTPTDNRSMSPIPCFGPRTSTPLKPTMSTPTPPSPPATPTLIAYTLHRTKLHTAATFTEFVLLQRLKARFPTTRGSSGHCLFISAFMITSKVICDDTYSNKSWGIVRQGMFQLREVPKASRAPLARPVPGGRRYCVATLDIAILHFSLLLLARALLLMLQPLAFQQNGSERVEVYQAGRRRNVDREWRKKEHCCLGGFQRL</sequence>
<gene>
    <name evidence="1" type="ORF">FIBSPDRAFT_990497</name>
</gene>
<dbReference type="PANTHER" id="PTHR15615">
    <property type="match status" value="1"/>
</dbReference>
<proteinExistence type="predicted"/>
<reference evidence="1 2" key="1">
    <citation type="journal article" date="2016" name="Mol. Biol. Evol.">
        <title>Comparative Genomics of Early-Diverging Mushroom-Forming Fungi Provides Insights into the Origins of Lignocellulose Decay Capabilities.</title>
        <authorList>
            <person name="Nagy L.G."/>
            <person name="Riley R."/>
            <person name="Tritt A."/>
            <person name="Adam C."/>
            <person name="Daum C."/>
            <person name="Floudas D."/>
            <person name="Sun H."/>
            <person name="Yadav J.S."/>
            <person name="Pangilinan J."/>
            <person name="Larsson K.H."/>
            <person name="Matsuura K."/>
            <person name="Barry K."/>
            <person name="Labutti K."/>
            <person name="Kuo R."/>
            <person name="Ohm R.A."/>
            <person name="Bhattacharya S.S."/>
            <person name="Shirouzu T."/>
            <person name="Yoshinaga Y."/>
            <person name="Martin F.M."/>
            <person name="Grigoriev I.V."/>
            <person name="Hibbett D.S."/>
        </authorList>
    </citation>
    <scope>NUCLEOTIDE SEQUENCE [LARGE SCALE GENOMIC DNA]</scope>
    <source>
        <strain evidence="1 2">CBS 109695</strain>
    </source>
</reference>
<name>A0A166WTG8_9AGAM</name>
<keyword evidence="2" id="KW-1185">Reference proteome</keyword>
<protein>
    <recommendedName>
        <fullName evidence="3">Cyclin N-terminal domain-containing protein</fullName>
    </recommendedName>
</protein>
<dbReference type="GO" id="GO:0016538">
    <property type="term" value="F:cyclin-dependent protein serine/threonine kinase regulator activity"/>
    <property type="evidence" value="ECO:0007669"/>
    <property type="project" value="TreeGrafter"/>
</dbReference>
<dbReference type="Proteomes" id="UP000076532">
    <property type="component" value="Unassembled WGS sequence"/>
</dbReference>
<dbReference type="PANTHER" id="PTHR15615:SF108">
    <property type="entry name" value="PROTEIN CNPPD1"/>
    <property type="match status" value="1"/>
</dbReference>
<dbReference type="CDD" id="cd20557">
    <property type="entry name" value="CYCLIN_ScPCL1-like"/>
    <property type="match status" value="1"/>
</dbReference>
<dbReference type="GO" id="GO:0005634">
    <property type="term" value="C:nucleus"/>
    <property type="evidence" value="ECO:0007669"/>
    <property type="project" value="TreeGrafter"/>
</dbReference>
<evidence type="ECO:0000313" key="2">
    <source>
        <dbReference type="Proteomes" id="UP000076532"/>
    </source>
</evidence>
<dbReference type="AlphaFoldDB" id="A0A166WTG8"/>
<dbReference type="Gene3D" id="1.10.472.10">
    <property type="entry name" value="Cyclin-like"/>
    <property type="match status" value="1"/>
</dbReference>
<dbReference type="GO" id="GO:0000307">
    <property type="term" value="C:cyclin-dependent protein kinase holoenzyme complex"/>
    <property type="evidence" value="ECO:0007669"/>
    <property type="project" value="TreeGrafter"/>
</dbReference>
<dbReference type="InterPro" id="IPR013922">
    <property type="entry name" value="Cyclin_PHO80-like"/>
</dbReference>
<dbReference type="OrthoDB" id="244495at2759"/>
<accession>A0A166WTG8</accession>